<comment type="caution">
    <text evidence="1">The sequence shown here is derived from an EMBL/GenBank/DDBJ whole genome shotgun (WGS) entry which is preliminary data.</text>
</comment>
<dbReference type="EMBL" id="PYGA01000064">
    <property type="protein sequence ID" value="PSK80164.1"/>
    <property type="molecule type" value="Genomic_DNA"/>
</dbReference>
<dbReference type="AlphaFoldDB" id="A0A2P8C5C7"/>
<name>A0A2P8C5C7_9ACTN</name>
<proteinExistence type="predicted"/>
<organism evidence="1 2">
    <name type="scientific">Murinocardiopsis flavida</name>
    <dbReference type="NCBI Taxonomy" id="645275"/>
    <lineage>
        <taxon>Bacteria</taxon>
        <taxon>Bacillati</taxon>
        <taxon>Actinomycetota</taxon>
        <taxon>Actinomycetes</taxon>
        <taxon>Streptosporangiales</taxon>
        <taxon>Nocardiopsidaceae</taxon>
        <taxon>Murinocardiopsis</taxon>
    </lineage>
</organism>
<evidence type="ECO:0000313" key="2">
    <source>
        <dbReference type="Proteomes" id="UP000240542"/>
    </source>
</evidence>
<gene>
    <name evidence="1" type="ORF">CLV63_1643</name>
</gene>
<accession>A0A2P8C5C7</accession>
<dbReference type="Proteomes" id="UP000240542">
    <property type="component" value="Unassembled WGS sequence"/>
</dbReference>
<evidence type="ECO:0000313" key="1">
    <source>
        <dbReference type="EMBL" id="PSK80164.1"/>
    </source>
</evidence>
<dbReference type="RefSeq" id="WP_106587176.1">
    <property type="nucleotide sequence ID" value="NZ_PYGA01000064.1"/>
</dbReference>
<reference evidence="1 2" key="1">
    <citation type="submission" date="2018-03" db="EMBL/GenBank/DDBJ databases">
        <title>Genomic Encyclopedia of Archaeal and Bacterial Type Strains, Phase II (KMG-II): from individual species to whole genera.</title>
        <authorList>
            <person name="Goeker M."/>
        </authorList>
    </citation>
    <scope>NUCLEOTIDE SEQUENCE [LARGE SCALE GENOMIC DNA]</scope>
    <source>
        <strain evidence="1 2">DSM 45312</strain>
    </source>
</reference>
<sequence>MIDNAGHEDHGFVTHRFELWRDVFALKTTPVTWPAFNVAFARLMMLPDHLRARAIYECYKVDDELNDRSDPEQSV</sequence>
<protein>
    <submittedName>
        <fullName evidence="1">Uncharacterized protein</fullName>
    </submittedName>
</protein>
<keyword evidence="2" id="KW-1185">Reference proteome</keyword>